<feature type="domain" description="Acyltransferase 3" evidence="3">
    <location>
        <begin position="802"/>
        <end position="1019"/>
    </location>
</feature>
<reference evidence="4" key="2">
    <citation type="submission" date="2020-05" db="UniProtKB">
        <authorList>
            <consortium name="EnsemblMetazoa"/>
        </authorList>
    </citation>
    <scope>IDENTIFICATION</scope>
    <source>
        <strain evidence="4">WRAIR2</strain>
    </source>
</reference>
<organism evidence="4 5">
    <name type="scientific">Anopheles dirus</name>
    <dbReference type="NCBI Taxonomy" id="7168"/>
    <lineage>
        <taxon>Eukaryota</taxon>
        <taxon>Metazoa</taxon>
        <taxon>Ecdysozoa</taxon>
        <taxon>Arthropoda</taxon>
        <taxon>Hexapoda</taxon>
        <taxon>Insecta</taxon>
        <taxon>Pterygota</taxon>
        <taxon>Neoptera</taxon>
        <taxon>Endopterygota</taxon>
        <taxon>Diptera</taxon>
        <taxon>Nematocera</taxon>
        <taxon>Culicoidea</taxon>
        <taxon>Culicidae</taxon>
        <taxon>Anophelinae</taxon>
        <taxon>Anopheles</taxon>
    </lineage>
</organism>
<evidence type="ECO:0000256" key="2">
    <source>
        <dbReference type="SAM" id="SignalP"/>
    </source>
</evidence>
<dbReference type="EnsemblMetazoa" id="ADIR007744-RA">
    <property type="protein sequence ID" value="ADIR007744-PA"/>
    <property type="gene ID" value="ADIR007744"/>
</dbReference>
<feature type="transmembrane region" description="Helical" evidence="1">
    <location>
        <begin position="385"/>
        <end position="406"/>
    </location>
</feature>
<feature type="signal peptide" evidence="2">
    <location>
        <begin position="1"/>
        <end position="21"/>
    </location>
</feature>
<feature type="transmembrane region" description="Helical" evidence="1">
    <location>
        <begin position="503"/>
        <end position="525"/>
    </location>
</feature>
<feature type="transmembrane region" description="Helical" evidence="1">
    <location>
        <begin position="850"/>
        <end position="875"/>
    </location>
</feature>
<dbReference type="PANTHER" id="PTHR11161:SF22">
    <property type="entry name" value="ACYLTRANSFERASE 3 DOMAIN-CONTAINING PROTEIN-RELATED"/>
    <property type="match status" value="1"/>
</dbReference>
<feature type="transmembrane region" description="Helical" evidence="1">
    <location>
        <begin position="208"/>
        <end position="233"/>
    </location>
</feature>
<protein>
    <recommendedName>
        <fullName evidence="3">Acyltransferase 3 domain-containing protein</fullName>
    </recommendedName>
</protein>
<name>A0A182NJC0_9DIPT</name>
<keyword evidence="5" id="KW-1185">Reference proteome</keyword>
<feature type="transmembrane region" description="Helical" evidence="1">
    <location>
        <begin position="730"/>
        <end position="752"/>
    </location>
</feature>
<feature type="transmembrane region" description="Helical" evidence="1">
    <location>
        <begin position="469"/>
        <end position="491"/>
    </location>
</feature>
<dbReference type="GO" id="GO:0016747">
    <property type="term" value="F:acyltransferase activity, transferring groups other than amino-acyl groups"/>
    <property type="evidence" value="ECO:0007669"/>
    <property type="project" value="InterPro"/>
</dbReference>
<feature type="transmembrane region" description="Helical" evidence="1">
    <location>
        <begin position="167"/>
        <end position="187"/>
    </location>
</feature>
<keyword evidence="1" id="KW-1133">Transmembrane helix</keyword>
<feature type="transmembrane region" description="Helical" evidence="1">
    <location>
        <begin position="253"/>
        <end position="275"/>
    </location>
</feature>
<feature type="transmembrane region" description="Helical" evidence="1">
    <location>
        <begin position="806"/>
        <end position="830"/>
    </location>
</feature>
<feature type="transmembrane region" description="Helical" evidence="1">
    <location>
        <begin position="986"/>
        <end position="1006"/>
    </location>
</feature>
<feature type="transmembrane region" description="Helical" evidence="1">
    <location>
        <begin position="896"/>
        <end position="914"/>
    </location>
</feature>
<feature type="transmembrane region" description="Helical" evidence="1">
    <location>
        <begin position="359"/>
        <end position="378"/>
    </location>
</feature>
<dbReference type="InterPro" id="IPR002656">
    <property type="entry name" value="Acyl_transf_3_dom"/>
</dbReference>
<feature type="chain" id="PRO_5008130086" description="Acyltransferase 3 domain-containing protein" evidence="2">
    <location>
        <begin position="22"/>
        <end position="1024"/>
    </location>
</feature>
<feature type="transmembrane region" description="Helical" evidence="1">
    <location>
        <begin position="437"/>
        <end position="457"/>
    </location>
</feature>
<reference evidence="5" key="1">
    <citation type="submission" date="2013-03" db="EMBL/GenBank/DDBJ databases">
        <title>The Genome Sequence of Anopheles dirus WRAIR2.</title>
        <authorList>
            <consortium name="The Broad Institute Genomics Platform"/>
            <person name="Neafsey D.E."/>
            <person name="Walton C."/>
            <person name="Walker B."/>
            <person name="Young S.K."/>
            <person name="Zeng Q."/>
            <person name="Gargeya S."/>
            <person name="Fitzgerald M."/>
            <person name="Haas B."/>
            <person name="Abouelleil A."/>
            <person name="Allen A.W."/>
            <person name="Alvarado L."/>
            <person name="Arachchi H.M."/>
            <person name="Berlin A.M."/>
            <person name="Chapman S.B."/>
            <person name="Gainer-Dewar J."/>
            <person name="Goldberg J."/>
            <person name="Griggs A."/>
            <person name="Gujja S."/>
            <person name="Hansen M."/>
            <person name="Howarth C."/>
            <person name="Imamovic A."/>
            <person name="Ireland A."/>
            <person name="Larimer J."/>
            <person name="McCowan C."/>
            <person name="Murphy C."/>
            <person name="Pearson M."/>
            <person name="Poon T.W."/>
            <person name="Priest M."/>
            <person name="Roberts A."/>
            <person name="Saif S."/>
            <person name="Shea T."/>
            <person name="Sisk P."/>
            <person name="Sykes S."/>
            <person name="Wortman J."/>
            <person name="Nusbaum C."/>
            <person name="Birren B."/>
        </authorList>
    </citation>
    <scope>NUCLEOTIDE SEQUENCE [LARGE SCALE GENOMIC DNA]</scope>
    <source>
        <strain evidence="5">WRAIR2</strain>
    </source>
</reference>
<dbReference type="AlphaFoldDB" id="A0A182NJC0"/>
<feature type="transmembrane region" description="Helical" evidence="1">
    <location>
        <begin position="960"/>
        <end position="979"/>
    </location>
</feature>
<feature type="transmembrane region" description="Helical" evidence="1">
    <location>
        <begin position="546"/>
        <end position="562"/>
    </location>
</feature>
<dbReference type="Pfam" id="PF01757">
    <property type="entry name" value="Acyl_transf_3"/>
    <property type="match status" value="2"/>
</dbReference>
<keyword evidence="1" id="KW-0812">Transmembrane</keyword>
<feature type="transmembrane region" description="Helical" evidence="1">
    <location>
        <begin position="296"/>
        <end position="314"/>
    </location>
</feature>
<dbReference type="PANTHER" id="PTHR11161">
    <property type="entry name" value="O-ACYLTRANSFERASE"/>
    <property type="match status" value="1"/>
</dbReference>
<dbReference type="InterPro" id="IPR052728">
    <property type="entry name" value="O2_lipid_transport_reg"/>
</dbReference>
<evidence type="ECO:0000259" key="3">
    <source>
        <dbReference type="Pfam" id="PF01757"/>
    </source>
</evidence>
<evidence type="ECO:0000313" key="5">
    <source>
        <dbReference type="Proteomes" id="UP000075884"/>
    </source>
</evidence>
<accession>A0A182NJC0</accession>
<keyword evidence="1" id="KW-0472">Membrane</keyword>
<sequence>MELFLLLTLQVVLCSVHPATGESHHALPPLYELDDWAKCDIAPERDWYCMVRVIVNDQDASDRTETNDLKHFRRTLLDRGVCLTALARASDAAPDTITNRTLPPRWNKSDRYIMSELMPNSMLAGVTTELAVSDVINRRLASRHRGLTAYTEIEYCLKHDPQRQFEMALGVSLAVALVLGAVLVFNARRWILEEFVSVRESTPGKQFLLFDLYKSFGLVGVVLAHSTLFGAFLMPIANVELLEQVIAHPNVKVWRLVCPFLMLVFFTMSAMLLTVKLLQAPSTSRPSFGAIIANRVIRLQPLNLATIGFCALAYDRFIGGPLGPRQLMVEQGLCRSRWWMNALFISNFNMHQPCLPHSWYISADFQLFVLITLVLMAVMRWPKIAAPMVAFCIASSFMGPFLTVLWTDIDPVGPSNLHEMRFFLLDSQFMAQLYTPFYNNLCWSVGGMLAGIVYDRFQRCDSIAKERLLKWITFSTGIFCAMLLLSIYATIAASEENSPYDRWWIAMCYSTYKLSAAAFFSAVMLRILLTERDFYGSSMVRMGARLYYCVYLIHLPIFRIVFGNETAVVEATPTLLVSNDYDLMPPLFHYQNMTECFAKHPGSRYCVVKLVIKPTPHSEVWDAVVKYSKHASFHEHSLLDRGLCVDACVALVDSLDPAAAATFYTERVTVTPYRLLTIPSENDLPQQQARYGRTLNICANYYLWQRYNLSGYSELERCVTADSHLPALDVYHVLFLLVVVLLFGAVGTATYYDWQTVPSNNNNEANHYTPKQRGALWMEFSLKRSWTQLTVVPRSSTQRDFAFVEIFRMLSVFIILAIHVSMCFTAGPTANMRPLEEFFGLRLSLMSVSVFPFQVHTFFTISGAMLAVHFLDHVASKPGGRRVGWAFLWKGSVMRYLRIFPVLFVVWLYQVSWLDWFSRGPGDYRYFGLEKDNCRTNGWLNFLFLNNYFKYGNMCMQQTWHLAADFQFFLVELAFLILIVRHPRTLWPLVVASTVFSFVTPIVNLYHHKLPGVILANFKSVYVY</sequence>
<keyword evidence="2" id="KW-0732">Signal</keyword>
<feature type="domain" description="Acyltransferase 3" evidence="3">
    <location>
        <begin position="210"/>
        <end position="562"/>
    </location>
</feature>
<evidence type="ECO:0000256" key="1">
    <source>
        <dbReference type="SAM" id="Phobius"/>
    </source>
</evidence>
<evidence type="ECO:0000313" key="4">
    <source>
        <dbReference type="EnsemblMetazoa" id="ADIR007744-PA"/>
    </source>
</evidence>
<dbReference type="Proteomes" id="UP000075884">
    <property type="component" value="Unassembled WGS sequence"/>
</dbReference>
<proteinExistence type="predicted"/>
<dbReference type="VEuPathDB" id="VectorBase:ADIR007744"/>